<comment type="caution">
    <text evidence="1">The sequence shown here is derived from an EMBL/GenBank/DDBJ whole genome shotgun (WGS) entry which is preliminary data.</text>
</comment>
<name>A0A6A4RNR6_SCOMX</name>
<dbReference type="AlphaFoldDB" id="A0A6A4RNR6"/>
<dbReference type="Proteomes" id="UP000438429">
    <property type="component" value="Unassembled WGS sequence"/>
</dbReference>
<accession>A0A6A4RNR6</accession>
<evidence type="ECO:0000313" key="2">
    <source>
        <dbReference type="Proteomes" id="UP000438429"/>
    </source>
</evidence>
<organism evidence="1 2">
    <name type="scientific">Scophthalmus maximus</name>
    <name type="common">Turbot</name>
    <name type="synonym">Psetta maxima</name>
    <dbReference type="NCBI Taxonomy" id="52904"/>
    <lineage>
        <taxon>Eukaryota</taxon>
        <taxon>Metazoa</taxon>
        <taxon>Chordata</taxon>
        <taxon>Craniata</taxon>
        <taxon>Vertebrata</taxon>
        <taxon>Euteleostomi</taxon>
        <taxon>Actinopterygii</taxon>
        <taxon>Neopterygii</taxon>
        <taxon>Teleostei</taxon>
        <taxon>Neoteleostei</taxon>
        <taxon>Acanthomorphata</taxon>
        <taxon>Carangaria</taxon>
        <taxon>Pleuronectiformes</taxon>
        <taxon>Pleuronectoidei</taxon>
        <taxon>Scophthalmidae</taxon>
        <taxon>Scophthalmus</taxon>
    </lineage>
</organism>
<dbReference type="EMBL" id="VEVO01000022">
    <property type="protein sequence ID" value="KAF0023503.1"/>
    <property type="molecule type" value="Genomic_DNA"/>
</dbReference>
<proteinExistence type="predicted"/>
<evidence type="ECO:0000313" key="1">
    <source>
        <dbReference type="EMBL" id="KAF0023503.1"/>
    </source>
</evidence>
<sequence>MMVPSKLDRHTWITRVPAELRSRSLSETKLKAPKLDIPGMDIPGMDIPGLDIPGMDIPGMDIPEQDKPKLVLPEQDEPNLVLPEQDLSELAIPELTKSVPESALDSVLESELDKPVHTEAEKVALKVILDKFVNEAYNMTKRKYIPTEREAFTERLWKLVWTQVKGEVFVITPDTYKYLHKDVYYSLCKTLHCRGIMMPLLMVRDPTLDEYIANNFKKYLITPIDHSIKSRVQRKAQKWTSRK</sequence>
<protein>
    <submittedName>
        <fullName evidence="1">Uncharacterized protein</fullName>
    </submittedName>
</protein>
<gene>
    <name evidence="1" type="ORF">F2P81_024133</name>
</gene>
<reference evidence="1 2" key="1">
    <citation type="submission" date="2019-06" db="EMBL/GenBank/DDBJ databases">
        <title>Draft genomes of female and male turbot (Scophthalmus maximus).</title>
        <authorList>
            <person name="Xu H."/>
            <person name="Xu X.-W."/>
            <person name="Shao C."/>
            <person name="Chen S."/>
        </authorList>
    </citation>
    <scope>NUCLEOTIDE SEQUENCE [LARGE SCALE GENOMIC DNA]</scope>
    <source>
        <strain evidence="1">Ysfricsl-2016a</strain>
        <tissue evidence="1">Blood</tissue>
    </source>
</reference>